<evidence type="ECO:0000313" key="1">
    <source>
        <dbReference type="EMBL" id="TFK13971.1"/>
    </source>
</evidence>
<gene>
    <name evidence="1" type="ORF">DR999_PMT02404</name>
</gene>
<sequence length="70" mass="7424">MAGEHLPEGRAARRALSLSRNEGVSPLQLPALCDPAVDAVSMAAYGGCGADRRITQGEQTVVYAKLKFHD</sequence>
<keyword evidence="2" id="KW-1185">Reference proteome</keyword>
<name>A0A4D9ERC7_9SAUR</name>
<proteinExistence type="predicted"/>
<keyword evidence="1" id="KW-0675">Receptor</keyword>
<comment type="caution">
    <text evidence="1">The sequence shown here is derived from an EMBL/GenBank/DDBJ whole genome shotgun (WGS) entry which is preliminary data.</text>
</comment>
<protein>
    <submittedName>
        <fullName evidence="1">Tyrosine-protein phosphatase non-receptor type 11-like</fullName>
    </submittedName>
</protein>
<dbReference type="Proteomes" id="UP000297703">
    <property type="component" value="Unassembled WGS sequence"/>
</dbReference>
<accession>A0A4D9ERC7</accession>
<dbReference type="AlphaFoldDB" id="A0A4D9ERC7"/>
<organism evidence="1 2">
    <name type="scientific">Platysternon megacephalum</name>
    <name type="common">big-headed turtle</name>
    <dbReference type="NCBI Taxonomy" id="55544"/>
    <lineage>
        <taxon>Eukaryota</taxon>
        <taxon>Metazoa</taxon>
        <taxon>Chordata</taxon>
        <taxon>Craniata</taxon>
        <taxon>Vertebrata</taxon>
        <taxon>Euteleostomi</taxon>
        <taxon>Archelosauria</taxon>
        <taxon>Testudinata</taxon>
        <taxon>Testudines</taxon>
        <taxon>Cryptodira</taxon>
        <taxon>Durocryptodira</taxon>
        <taxon>Testudinoidea</taxon>
        <taxon>Platysternidae</taxon>
        <taxon>Platysternon</taxon>
    </lineage>
</organism>
<dbReference type="EMBL" id="QXTE01000013">
    <property type="protein sequence ID" value="TFK13971.1"/>
    <property type="molecule type" value="Genomic_DNA"/>
</dbReference>
<evidence type="ECO:0000313" key="2">
    <source>
        <dbReference type="Proteomes" id="UP000297703"/>
    </source>
</evidence>
<reference evidence="1 2" key="2">
    <citation type="submission" date="2019-04" db="EMBL/GenBank/DDBJ databases">
        <title>The genome sequence of big-headed turtle.</title>
        <authorList>
            <person name="Gong S."/>
        </authorList>
    </citation>
    <scope>NUCLEOTIDE SEQUENCE [LARGE SCALE GENOMIC DNA]</scope>
    <source>
        <strain evidence="1">DO16091913</strain>
        <tissue evidence="1">Muscle</tissue>
    </source>
</reference>
<reference evidence="1 2" key="1">
    <citation type="submission" date="2019-04" db="EMBL/GenBank/DDBJ databases">
        <title>Draft genome of the big-headed turtle Platysternon megacephalum.</title>
        <authorList>
            <person name="Gong S."/>
        </authorList>
    </citation>
    <scope>NUCLEOTIDE SEQUENCE [LARGE SCALE GENOMIC DNA]</scope>
    <source>
        <strain evidence="1">DO16091913</strain>
        <tissue evidence="1">Muscle</tissue>
    </source>
</reference>